<dbReference type="Gene3D" id="2.60.120.620">
    <property type="entry name" value="q2cbj1_9rhob like domain"/>
    <property type="match status" value="1"/>
</dbReference>
<feature type="domain" description="Fe2OG dioxygenase" evidence="1">
    <location>
        <begin position="57"/>
        <end position="162"/>
    </location>
</feature>
<protein>
    <recommendedName>
        <fullName evidence="1">Fe2OG dioxygenase domain-containing protein</fullName>
    </recommendedName>
</protein>
<sequence length="162" mass="18161">LSSFGKGNQIITDPTYRNGHEINAEETISPRYTYRSFDEIQSHLKVTLGGTLFVGKEVDVKLYKLALYDKGGHFDWHRDSTHGDDHHGTVLVALSTARKGGPLRLRHGGEVTVVDLQPKVKEADGKPQPKIHLKAVAFYTDVEHKVEPITEGVRIVLQYDVF</sequence>
<name>A0A2H3DPU9_ARMGA</name>
<evidence type="ECO:0000313" key="2">
    <source>
        <dbReference type="EMBL" id="PBK96090.1"/>
    </source>
</evidence>
<dbReference type="PANTHER" id="PTHR33099">
    <property type="entry name" value="FE2OG DIOXYGENASE DOMAIN-CONTAINING PROTEIN"/>
    <property type="match status" value="1"/>
</dbReference>
<dbReference type="STRING" id="47427.A0A2H3DPU9"/>
<dbReference type="PANTHER" id="PTHR33099:SF11">
    <property type="entry name" value="FE2OG DIOXYGENASE DOMAIN-CONTAINING PROTEIN"/>
    <property type="match status" value="1"/>
</dbReference>
<dbReference type="InterPro" id="IPR005123">
    <property type="entry name" value="Oxoglu/Fe-dep_dioxygenase_dom"/>
</dbReference>
<dbReference type="AlphaFoldDB" id="A0A2H3DPU9"/>
<evidence type="ECO:0000259" key="1">
    <source>
        <dbReference type="PROSITE" id="PS51471"/>
    </source>
</evidence>
<proteinExistence type="predicted"/>
<dbReference type="Proteomes" id="UP000217790">
    <property type="component" value="Unassembled WGS sequence"/>
</dbReference>
<gene>
    <name evidence="2" type="ORF">ARMGADRAFT_882314</name>
</gene>
<dbReference type="OrthoDB" id="27483at2759"/>
<reference evidence="3" key="1">
    <citation type="journal article" date="2017" name="Nat. Ecol. Evol.">
        <title>Genome expansion and lineage-specific genetic innovations in the forest pathogenic fungi Armillaria.</title>
        <authorList>
            <person name="Sipos G."/>
            <person name="Prasanna A.N."/>
            <person name="Walter M.C."/>
            <person name="O'Connor E."/>
            <person name="Balint B."/>
            <person name="Krizsan K."/>
            <person name="Kiss B."/>
            <person name="Hess J."/>
            <person name="Varga T."/>
            <person name="Slot J."/>
            <person name="Riley R."/>
            <person name="Boka B."/>
            <person name="Rigling D."/>
            <person name="Barry K."/>
            <person name="Lee J."/>
            <person name="Mihaltcheva S."/>
            <person name="LaButti K."/>
            <person name="Lipzen A."/>
            <person name="Waldron R."/>
            <person name="Moloney N.M."/>
            <person name="Sperisen C."/>
            <person name="Kredics L."/>
            <person name="Vagvoelgyi C."/>
            <person name="Patrignani A."/>
            <person name="Fitzpatrick D."/>
            <person name="Nagy I."/>
            <person name="Doyle S."/>
            <person name="Anderson J.B."/>
            <person name="Grigoriev I.V."/>
            <person name="Gueldener U."/>
            <person name="Muensterkoetter M."/>
            <person name="Nagy L.G."/>
        </authorList>
    </citation>
    <scope>NUCLEOTIDE SEQUENCE [LARGE SCALE GENOMIC DNA]</scope>
    <source>
        <strain evidence="3">Ar21-2</strain>
    </source>
</reference>
<evidence type="ECO:0000313" key="3">
    <source>
        <dbReference type="Proteomes" id="UP000217790"/>
    </source>
</evidence>
<dbReference type="EMBL" id="KZ293651">
    <property type="protein sequence ID" value="PBK96090.1"/>
    <property type="molecule type" value="Genomic_DNA"/>
</dbReference>
<dbReference type="InterPro" id="IPR044862">
    <property type="entry name" value="Pro_4_hyd_alph_FE2OG_OXY"/>
</dbReference>
<feature type="non-terminal residue" evidence="2">
    <location>
        <position position="1"/>
    </location>
</feature>
<organism evidence="2 3">
    <name type="scientific">Armillaria gallica</name>
    <name type="common">Bulbous honey fungus</name>
    <name type="synonym">Armillaria bulbosa</name>
    <dbReference type="NCBI Taxonomy" id="47427"/>
    <lineage>
        <taxon>Eukaryota</taxon>
        <taxon>Fungi</taxon>
        <taxon>Dikarya</taxon>
        <taxon>Basidiomycota</taxon>
        <taxon>Agaricomycotina</taxon>
        <taxon>Agaricomycetes</taxon>
        <taxon>Agaricomycetidae</taxon>
        <taxon>Agaricales</taxon>
        <taxon>Marasmiineae</taxon>
        <taxon>Physalacriaceae</taxon>
        <taxon>Armillaria</taxon>
    </lineage>
</organism>
<feature type="non-terminal residue" evidence="2">
    <location>
        <position position="162"/>
    </location>
</feature>
<accession>A0A2H3DPU9</accession>
<dbReference type="PROSITE" id="PS51471">
    <property type="entry name" value="FE2OG_OXY"/>
    <property type="match status" value="1"/>
</dbReference>
<dbReference type="Pfam" id="PF13640">
    <property type="entry name" value="2OG-FeII_Oxy_3"/>
    <property type="match status" value="1"/>
</dbReference>
<keyword evidence="3" id="KW-1185">Reference proteome</keyword>
<dbReference type="InParanoid" id="A0A2H3DPU9"/>